<feature type="transmembrane region" description="Helical" evidence="1">
    <location>
        <begin position="117"/>
        <end position="142"/>
    </location>
</feature>
<dbReference type="PANTHER" id="PTHR30221">
    <property type="entry name" value="SMALL-CONDUCTANCE MECHANOSENSITIVE CHANNEL"/>
    <property type="match status" value="1"/>
</dbReference>
<dbReference type="InterPro" id="IPR008910">
    <property type="entry name" value="MSC_TM_helix"/>
</dbReference>
<feature type="transmembrane region" description="Helical" evidence="1">
    <location>
        <begin position="186"/>
        <end position="208"/>
    </location>
</feature>
<proteinExistence type="predicted"/>
<dbReference type="Proteomes" id="UP000229080">
    <property type="component" value="Unassembled WGS sequence"/>
</dbReference>
<keyword evidence="1" id="KW-0472">Membrane</keyword>
<keyword evidence="1" id="KW-1133">Transmembrane helix</keyword>
<protein>
    <recommendedName>
        <fullName evidence="4">Small-conductance mechanosensitive ion channel</fullName>
    </recommendedName>
</protein>
<keyword evidence="1" id="KW-0812">Transmembrane</keyword>
<reference evidence="3" key="1">
    <citation type="submission" date="2017-09" db="EMBL/GenBank/DDBJ databases">
        <title>Depth-based differentiation of microbial function through sediment-hosted aquifers and enrichment of novel symbionts in the deep terrestrial subsurface.</title>
        <authorList>
            <person name="Probst A.J."/>
            <person name="Ladd B."/>
            <person name="Jarett J.K."/>
            <person name="Geller-Mcgrath D.E."/>
            <person name="Sieber C.M.K."/>
            <person name="Emerson J.B."/>
            <person name="Anantharaman K."/>
            <person name="Thomas B.C."/>
            <person name="Malmstrom R."/>
            <person name="Stieglmeier M."/>
            <person name="Klingl A."/>
            <person name="Woyke T."/>
            <person name="Ryan C.M."/>
            <person name="Banfield J.F."/>
        </authorList>
    </citation>
    <scope>NUCLEOTIDE SEQUENCE [LARGE SCALE GENOMIC DNA]</scope>
</reference>
<evidence type="ECO:0000256" key="1">
    <source>
        <dbReference type="SAM" id="Phobius"/>
    </source>
</evidence>
<evidence type="ECO:0000313" key="3">
    <source>
        <dbReference type="Proteomes" id="UP000229080"/>
    </source>
</evidence>
<evidence type="ECO:0000313" key="2">
    <source>
        <dbReference type="EMBL" id="PIS16857.1"/>
    </source>
</evidence>
<dbReference type="GO" id="GO:0008381">
    <property type="term" value="F:mechanosensitive monoatomic ion channel activity"/>
    <property type="evidence" value="ECO:0007669"/>
    <property type="project" value="InterPro"/>
</dbReference>
<dbReference type="Pfam" id="PF05552">
    <property type="entry name" value="MS_channel_1st_1"/>
    <property type="match status" value="2"/>
</dbReference>
<accession>A0A2H0WW60</accession>
<dbReference type="EMBL" id="PEZF01000056">
    <property type="protein sequence ID" value="PIS16857.1"/>
    <property type="molecule type" value="Genomic_DNA"/>
</dbReference>
<dbReference type="PANTHER" id="PTHR30221:SF1">
    <property type="entry name" value="SMALL-CONDUCTANCE MECHANOSENSITIVE CHANNEL"/>
    <property type="match status" value="1"/>
</dbReference>
<gene>
    <name evidence="2" type="ORF">COT61_01740</name>
</gene>
<dbReference type="InterPro" id="IPR045275">
    <property type="entry name" value="MscS_archaea/bacteria_type"/>
</dbReference>
<feature type="transmembrane region" description="Helical" evidence="1">
    <location>
        <begin position="163"/>
        <end position="180"/>
    </location>
</feature>
<sequence length="229" mass="24611">MFVIQTWVDVTVQSFQVLWGGVIGFLPKLLGAVIIFLIGWAIAIGLEKLVDQILKVLRIDALLEKMGAGRELEKAGFKINTGQWLGTLVKWFIMIVFLMAATDILGLDRVTTFLTTILYYIPNVIVAVLIILVAVWAAHVLYKIILVSASASNIKAVNLSASLAKWSILIFGFLAALVQLGVTPGLIQTLVTGFVAMLAIAGGVAFGLGGKEMASEILGKVKRGVSDNL</sequence>
<comment type="caution">
    <text evidence="2">The sequence shown here is derived from an EMBL/GenBank/DDBJ whole genome shotgun (WGS) entry which is preliminary data.</text>
</comment>
<name>A0A2H0WW60_9BACT</name>
<feature type="transmembrane region" description="Helical" evidence="1">
    <location>
        <begin position="84"/>
        <end position="105"/>
    </location>
</feature>
<evidence type="ECO:0008006" key="4">
    <source>
        <dbReference type="Google" id="ProtNLM"/>
    </source>
</evidence>
<dbReference type="AlphaFoldDB" id="A0A2H0WW60"/>
<organism evidence="2 3">
    <name type="scientific">Candidatus Portnoybacteria bacterium CG09_land_8_20_14_0_10_44_13</name>
    <dbReference type="NCBI Taxonomy" id="1974811"/>
    <lineage>
        <taxon>Bacteria</taxon>
        <taxon>Candidatus Portnoyibacteriota</taxon>
    </lineage>
</organism>
<feature type="transmembrane region" description="Helical" evidence="1">
    <location>
        <begin position="25"/>
        <end position="46"/>
    </location>
</feature>
<dbReference type="Gene3D" id="1.10.287.1260">
    <property type="match status" value="2"/>
</dbReference>